<reference evidence="1" key="2">
    <citation type="submission" date="2025-08" db="UniProtKB">
        <authorList>
            <consortium name="Ensembl"/>
        </authorList>
    </citation>
    <scope>IDENTIFICATION</scope>
</reference>
<dbReference type="Proteomes" id="UP000001595">
    <property type="component" value="Chromosome 11"/>
</dbReference>
<name>A0A8I5TQ17_PONAB</name>
<dbReference type="Ensembl" id="ENSPPYT00000055708.1">
    <property type="protein sequence ID" value="ENSPPYP00000028556.1"/>
    <property type="gene ID" value="ENSPPYG00000035153.1"/>
</dbReference>
<reference evidence="1" key="3">
    <citation type="submission" date="2025-09" db="UniProtKB">
        <authorList>
            <consortium name="Ensembl"/>
        </authorList>
    </citation>
    <scope>IDENTIFICATION</scope>
</reference>
<organism evidence="1 2">
    <name type="scientific">Pongo abelii</name>
    <name type="common">Sumatran orangutan</name>
    <name type="synonym">Pongo pygmaeus abelii</name>
    <dbReference type="NCBI Taxonomy" id="9601"/>
    <lineage>
        <taxon>Eukaryota</taxon>
        <taxon>Metazoa</taxon>
        <taxon>Chordata</taxon>
        <taxon>Craniata</taxon>
        <taxon>Vertebrata</taxon>
        <taxon>Euteleostomi</taxon>
        <taxon>Mammalia</taxon>
        <taxon>Eutheria</taxon>
        <taxon>Euarchontoglires</taxon>
        <taxon>Primates</taxon>
        <taxon>Haplorrhini</taxon>
        <taxon>Catarrhini</taxon>
        <taxon>Hominidae</taxon>
        <taxon>Pongo</taxon>
    </lineage>
</organism>
<proteinExistence type="predicted"/>
<accession>A0A8I5TQ17</accession>
<sequence>MDDEEERYQLWKIRKTFMQLSPRWASRPSMCTASTCSRRTSRGSSSWCSRA</sequence>
<dbReference type="AlphaFoldDB" id="A0A8I5TQ17"/>
<dbReference type="OMA" id="MCTASTC"/>
<evidence type="ECO:0000313" key="2">
    <source>
        <dbReference type="Proteomes" id="UP000001595"/>
    </source>
</evidence>
<reference evidence="1 2" key="1">
    <citation type="submission" date="2008-02" db="EMBL/GenBank/DDBJ databases">
        <title>A 6x draft sequence assembly of the Pongo pygmaeus abelii genome.</title>
        <authorList>
            <person name="Wilson R.K."/>
            <person name="Mardis E."/>
        </authorList>
    </citation>
    <scope>NUCLEOTIDE SEQUENCE [LARGE SCALE GENOMIC DNA]</scope>
</reference>
<keyword evidence="2" id="KW-1185">Reference proteome</keyword>
<protein>
    <submittedName>
        <fullName evidence="1">Uncharacterized protein</fullName>
    </submittedName>
</protein>
<dbReference type="GeneTree" id="ENSGT01050000248385"/>
<evidence type="ECO:0000313" key="1">
    <source>
        <dbReference type="Ensembl" id="ENSPPYP00000028556.1"/>
    </source>
</evidence>